<dbReference type="Gene3D" id="1.10.287.470">
    <property type="entry name" value="Helix hairpin bin"/>
    <property type="match status" value="1"/>
</dbReference>
<dbReference type="GO" id="GO:0015562">
    <property type="term" value="F:efflux transmembrane transporter activity"/>
    <property type="evidence" value="ECO:0007669"/>
    <property type="project" value="TreeGrafter"/>
</dbReference>
<protein>
    <submittedName>
        <fullName evidence="5">Secretion protein HlyD</fullName>
    </submittedName>
</protein>
<dbReference type="Gene3D" id="2.40.30.170">
    <property type="match status" value="1"/>
</dbReference>
<sequence>MKDRFGINKKRLAILILAHLIGAIFWHLTGYSFPSSKNDNRYPQTFLKKTVAVKVARIRKGEISETEVAYGTVIPAPGAVEIISIPFESQVRRIFVSEGEEISPGTPLLELAPSPDSLLKLEVAQTAYKMAKKKLTQVKKKKALKLATNQELLQAEQAFQEARLRLESLKKKGLGKTKTLKASQDGIVGKVYVQEGAIVPAGGPLLEIVTGGALEVRLGAEPEDISRLKPGEKVRLFPVNRPAKSAIEGIIRAVSRSVNPSTRLVNVFVVPVSHKDLLLNEYVRGEIIVAAKEALLVPRSAVLPEGDHYVLFTIKDGRARKHTVKIGLETESQVEVIGQDLHPGDLVVILGNYELEDGIAVRTEKIE</sequence>
<keyword evidence="3" id="KW-1133">Transmembrane helix</keyword>
<dbReference type="OrthoDB" id="9772050at2"/>
<evidence type="ECO:0000256" key="3">
    <source>
        <dbReference type="SAM" id="Phobius"/>
    </source>
</evidence>
<dbReference type="Pfam" id="PF25989">
    <property type="entry name" value="YknX_C"/>
    <property type="match status" value="1"/>
</dbReference>
<comment type="caution">
    <text evidence="5">The sequence shown here is derived from an EMBL/GenBank/DDBJ whole genome shotgun (WGS) entry which is preliminary data.</text>
</comment>
<accession>A0A179D261</accession>
<dbReference type="RefSeq" id="WP_068671434.1">
    <property type="nucleotide sequence ID" value="NZ_LWLG01000015.1"/>
</dbReference>
<keyword evidence="3" id="KW-0472">Membrane</keyword>
<name>A0A179D261_9BACT</name>
<reference evidence="5 6" key="1">
    <citation type="submission" date="2016-04" db="EMBL/GenBank/DDBJ databases">
        <title>Genome analysis of Thermosulfurimonas dismutans, the first thermophilic sulfur-disproportionating bacterium of the phylum Thermodesulfobacteria.</title>
        <authorList>
            <person name="Mardanov A.V."/>
            <person name="Beletsky A.V."/>
            <person name="Kadnikov V.V."/>
            <person name="Slobodkin A.I."/>
            <person name="Ravin N.V."/>
        </authorList>
    </citation>
    <scope>NUCLEOTIDE SEQUENCE [LARGE SCALE GENOMIC DNA]</scope>
    <source>
        <strain evidence="5 6">S95</strain>
    </source>
</reference>
<dbReference type="Gene3D" id="2.40.50.100">
    <property type="match status" value="1"/>
</dbReference>
<keyword evidence="3" id="KW-0812">Transmembrane</keyword>
<feature type="transmembrane region" description="Helical" evidence="3">
    <location>
        <begin position="12"/>
        <end position="33"/>
    </location>
</feature>
<organism evidence="5 6">
    <name type="scientific">Thermosulfurimonas dismutans</name>
    <dbReference type="NCBI Taxonomy" id="999894"/>
    <lineage>
        <taxon>Bacteria</taxon>
        <taxon>Pseudomonadati</taxon>
        <taxon>Thermodesulfobacteriota</taxon>
        <taxon>Thermodesulfobacteria</taxon>
        <taxon>Thermodesulfobacteriales</taxon>
        <taxon>Thermodesulfobacteriaceae</taxon>
        <taxon>Thermosulfurimonas</taxon>
    </lineage>
</organism>
<evidence type="ECO:0000313" key="5">
    <source>
        <dbReference type="EMBL" id="OAQ20155.1"/>
    </source>
</evidence>
<keyword evidence="2" id="KW-0175">Coiled coil</keyword>
<dbReference type="EMBL" id="LWLG01000015">
    <property type="protein sequence ID" value="OAQ20155.1"/>
    <property type="molecule type" value="Genomic_DNA"/>
</dbReference>
<dbReference type="PANTHER" id="PTHR30469:SF15">
    <property type="entry name" value="HLYD FAMILY OF SECRETION PROTEINS"/>
    <property type="match status" value="1"/>
</dbReference>
<dbReference type="SUPFAM" id="SSF111369">
    <property type="entry name" value="HlyD-like secretion proteins"/>
    <property type="match status" value="1"/>
</dbReference>
<dbReference type="STRING" id="999894.TDIS_1781"/>
<proteinExistence type="inferred from homology"/>
<feature type="domain" description="YknX-like C-terminal permuted SH3-like" evidence="4">
    <location>
        <begin position="295"/>
        <end position="362"/>
    </location>
</feature>
<dbReference type="Gene3D" id="2.40.420.20">
    <property type="match status" value="1"/>
</dbReference>
<dbReference type="InterPro" id="IPR006143">
    <property type="entry name" value="RND_pump_MFP"/>
</dbReference>
<gene>
    <name evidence="5" type="ORF">TDIS_1781</name>
</gene>
<keyword evidence="6" id="KW-1185">Reference proteome</keyword>
<dbReference type="PANTHER" id="PTHR30469">
    <property type="entry name" value="MULTIDRUG RESISTANCE PROTEIN MDTA"/>
    <property type="match status" value="1"/>
</dbReference>
<dbReference type="GO" id="GO:1990281">
    <property type="term" value="C:efflux pump complex"/>
    <property type="evidence" value="ECO:0007669"/>
    <property type="project" value="TreeGrafter"/>
</dbReference>
<evidence type="ECO:0000256" key="2">
    <source>
        <dbReference type="SAM" id="Coils"/>
    </source>
</evidence>
<comment type="similarity">
    <text evidence="1">Belongs to the membrane fusion protein (MFP) (TC 8.A.1) family.</text>
</comment>
<dbReference type="Proteomes" id="UP000078390">
    <property type="component" value="Unassembled WGS sequence"/>
</dbReference>
<dbReference type="NCBIfam" id="TIGR01730">
    <property type="entry name" value="RND_mfp"/>
    <property type="match status" value="1"/>
</dbReference>
<evidence type="ECO:0000313" key="6">
    <source>
        <dbReference type="Proteomes" id="UP000078390"/>
    </source>
</evidence>
<evidence type="ECO:0000256" key="1">
    <source>
        <dbReference type="ARBA" id="ARBA00009477"/>
    </source>
</evidence>
<dbReference type="AlphaFoldDB" id="A0A179D261"/>
<feature type="coiled-coil region" evidence="2">
    <location>
        <begin position="121"/>
        <end position="172"/>
    </location>
</feature>
<evidence type="ECO:0000259" key="4">
    <source>
        <dbReference type="Pfam" id="PF25989"/>
    </source>
</evidence>
<dbReference type="InterPro" id="IPR058637">
    <property type="entry name" value="YknX-like_C"/>
</dbReference>